<organism evidence="1 2">
    <name type="scientific">Paractinoplanes hotanensis</name>
    <dbReference type="NCBI Taxonomy" id="2906497"/>
    <lineage>
        <taxon>Bacteria</taxon>
        <taxon>Bacillati</taxon>
        <taxon>Actinomycetota</taxon>
        <taxon>Actinomycetes</taxon>
        <taxon>Micromonosporales</taxon>
        <taxon>Micromonosporaceae</taxon>
        <taxon>Paractinoplanes</taxon>
    </lineage>
</organism>
<dbReference type="Proteomes" id="UP001523216">
    <property type="component" value="Unassembled WGS sequence"/>
</dbReference>
<dbReference type="Pfam" id="PF20062">
    <property type="entry name" value="DUF6461"/>
    <property type="match status" value="1"/>
</dbReference>
<dbReference type="RefSeq" id="WP_251804093.1">
    <property type="nucleotide sequence ID" value="NZ_JAMQOL010000075.1"/>
</dbReference>
<proteinExistence type="predicted"/>
<evidence type="ECO:0000313" key="2">
    <source>
        <dbReference type="Proteomes" id="UP001523216"/>
    </source>
</evidence>
<reference evidence="1 2" key="1">
    <citation type="submission" date="2022-06" db="EMBL/GenBank/DDBJ databases">
        <title>Actinoplanes abujensis sp. nov., isolated from Nigerian arid soil.</title>
        <authorList>
            <person name="Ding P."/>
        </authorList>
    </citation>
    <scope>NUCLEOTIDE SEQUENCE [LARGE SCALE GENOMIC DNA]</scope>
    <source>
        <strain evidence="2">TRM88002</strain>
    </source>
</reference>
<gene>
    <name evidence="1" type="ORF">LXN57_43100</name>
</gene>
<keyword evidence="2" id="KW-1185">Reference proteome</keyword>
<name>A0ABT0YE61_9ACTN</name>
<dbReference type="EMBL" id="JAMQOL010000075">
    <property type="protein sequence ID" value="MCM4084343.1"/>
    <property type="molecule type" value="Genomic_DNA"/>
</dbReference>
<dbReference type="InterPro" id="IPR045592">
    <property type="entry name" value="DUF6461"/>
</dbReference>
<protein>
    <submittedName>
        <fullName evidence="1">DUF6461 domain-containing protein</fullName>
    </submittedName>
</protein>
<comment type="caution">
    <text evidence="1">The sequence shown here is derived from an EMBL/GenBank/DDBJ whole genome shotgun (WGS) entry which is preliminary data.</text>
</comment>
<accession>A0ABT0YE61</accession>
<evidence type="ECO:0000313" key="1">
    <source>
        <dbReference type="EMBL" id="MCM4084343.1"/>
    </source>
</evidence>
<sequence length="211" mass="22921">MRAGEGPWGWTYDVGFTLTLTFETAPDVVLANYRADLEEVRLLTRTEALRDVPPRPGGSQLRVGQVDSWTVCFEEFGTHGTRSDLMAALSFGSESFSYSAGYGMKLFQYYRAGRRIESFERGMPSTLRGEGPHRFWIATAENGGQPELAITSQTGISVPIEFLDGPMLTAWVGDPHIISNPPTAKMPNMTPLGGIAPPGQTPTTRPPAPGA</sequence>